<evidence type="ECO:0008006" key="3">
    <source>
        <dbReference type="Google" id="ProtNLM"/>
    </source>
</evidence>
<sequence length="1035" mass="110349">MLDEDYAGLAAAGGAVVAQAAGTEGWPALRTALGQWFGRGNARREEATLTRLGATAEKLAAAPRKEQEALREGARQAWATRIRDLLEDLDPEDVADAAEALRELLVTTAEPESEPEPAQEPALVPAPVLPTPTAKTPSGNVHITATDHSLAVQQAGTVNYHQYQHVTPITRLHLPNRIGHVPPPAPHFRPREVPELAATGLGGPPLLLAGTAGTGKTQLAAGFAQQAWDSGDIDLLLWIDASSRTAVLDAYADAARKLHGHPYPDRAEGVDAFLGVWLRPAGGKHEHRWLIVLDGVTDPADLDGLWPPASPAGRVVLTSHRRDLAGPDGTAPTLVPVRGFLREEVRRYLDVGLGPLDRGPVDDAQLVRLLDVIGDAPRFLAVAVERIAADDITLDVYLDRVESAQYEPFTHTSRWQSVLAAQTVSSPGMGISVLQLVAVLGTGAVPEEVLCTKEALSLLVRLAPVNGGTDQAEASRKSVLDAVRDLHGMSLLERERHGTYPTVRIDAAMRRAVLAAVPTALEESLVTGAADALLAAWPEQEPGAVEARLLRSAAYALTTGGSDFALFADGIHPVVFRAGLSAGTWGQPVAAERHLREAVEIASLADPNPDILKARAQAARWRGARGDDFGAAAELTAVLAEQRATLAADHPDILATRLHLAWCELSARGWDVAGPRNQLTAVVREYISKLGPEHPGTIEAVTVAVDALVQRLEDGTTVDGADARTVAGRLRVAETASRTGEFALTDLVSAWHAELARTLGPRHPDTLHFRQMLCAIHLAAGDKAAARELVTGATADALQALGPEHPVTFDGRQLALLLDHYGGAASHDAVAALLADRERTLGPDHPDCLETRELQLTMLTTGESAADLADHRGAYADLLADAERVFGADHRRVRRLLRDIAKAEAAAENHVAAVVTFADLVSRSVRVLGADHPTTLDYRHSLARQRGEAGDLTGALVEFAALRTDDTRVLGPYHPETVVTRHNLAWFRAEAGDIAGALTDLERLVRDLESIPDPPDGSLPAAREALAAWRKKAAN</sequence>
<dbReference type="Gene3D" id="3.40.50.300">
    <property type="entry name" value="P-loop containing nucleotide triphosphate hydrolases"/>
    <property type="match status" value="1"/>
</dbReference>
<organism evidence="1 2">
    <name type="scientific">Actinacidiphila epipremni</name>
    <dbReference type="NCBI Taxonomy" id="2053013"/>
    <lineage>
        <taxon>Bacteria</taxon>
        <taxon>Bacillati</taxon>
        <taxon>Actinomycetota</taxon>
        <taxon>Actinomycetes</taxon>
        <taxon>Kitasatosporales</taxon>
        <taxon>Streptomycetaceae</taxon>
        <taxon>Actinacidiphila</taxon>
    </lineage>
</organism>
<dbReference type="SUPFAM" id="SSF52540">
    <property type="entry name" value="P-loop containing nucleoside triphosphate hydrolases"/>
    <property type="match status" value="1"/>
</dbReference>
<dbReference type="InterPro" id="IPR027417">
    <property type="entry name" value="P-loop_NTPase"/>
</dbReference>
<dbReference type="InterPro" id="IPR011990">
    <property type="entry name" value="TPR-like_helical_dom_sf"/>
</dbReference>
<accession>A0ABX0ZHZ1</accession>
<name>A0ABX0ZHZ1_9ACTN</name>
<dbReference type="PANTHER" id="PTHR46082:SF6">
    <property type="entry name" value="AAA+ ATPASE DOMAIN-CONTAINING PROTEIN-RELATED"/>
    <property type="match status" value="1"/>
</dbReference>
<dbReference type="Gene3D" id="1.25.40.10">
    <property type="entry name" value="Tetratricopeptide repeat domain"/>
    <property type="match status" value="3"/>
</dbReference>
<reference evidence="1 2" key="1">
    <citation type="submission" date="2020-03" db="EMBL/GenBank/DDBJ databases">
        <title>WGS of actinomycetes isolated from Thailand.</title>
        <authorList>
            <person name="Thawai C."/>
        </authorList>
    </citation>
    <scope>NUCLEOTIDE SEQUENCE [LARGE SCALE GENOMIC DNA]</scope>
    <source>
        <strain evidence="1 2">PRB2-1</strain>
    </source>
</reference>
<dbReference type="SUPFAM" id="SSF48452">
    <property type="entry name" value="TPR-like"/>
    <property type="match status" value="1"/>
</dbReference>
<dbReference type="RefSeq" id="WP_167982232.1">
    <property type="nucleotide sequence ID" value="NZ_JAATEJ010000004.1"/>
</dbReference>
<dbReference type="InterPro" id="IPR053137">
    <property type="entry name" value="NLR-like"/>
</dbReference>
<keyword evidence="2" id="KW-1185">Reference proteome</keyword>
<dbReference type="Proteomes" id="UP000734511">
    <property type="component" value="Unassembled WGS sequence"/>
</dbReference>
<protein>
    <recommendedName>
        <fullName evidence="3">Tetratricopeptide repeat protein</fullName>
    </recommendedName>
</protein>
<dbReference type="EMBL" id="JAATEJ010000004">
    <property type="protein sequence ID" value="NJP43375.1"/>
    <property type="molecule type" value="Genomic_DNA"/>
</dbReference>
<evidence type="ECO:0000313" key="2">
    <source>
        <dbReference type="Proteomes" id="UP000734511"/>
    </source>
</evidence>
<gene>
    <name evidence="1" type="ORF">HCN08_08160</name>
</gene>
<evidence type="ECO:0000313" key="1">
    <source>
        <dbReference type="EMBL" id="NJP43375.1"/>
    </source>
</evidence>
<dbReference type="PANTHER" id="PTHR46082">
    <property type="entry name" value="ATP/GTP-BINDING PROTEIN-RELATED"/>
    <property type="match status" value="1"/>
</dbReference>
<comment type="caution">
    <text evidence="1">The sequence shown here is derived from an EMBL/GenBank/DDBJ whole genome shotgun (WGS) entry which is preliminary data.</text>
</comment>
<proteinExistence type="predicted"/>